<reference evidence="2 3" key="1">
    <citation type="journal article" date="2009" name="Proc. Natl. Acad. Sci. U.S.A.">
        <title>The genomic basis of trophic strategy in marine bacteria.</title>
        <authorList>
            <person name="Lauro F.M."/>
            <person name="McDougald D."/>
            <person name="Thomas T."/>
            <person name="Williams T.J."/>
            <person name="Egan S."/>
            <person name="Rice S."/>
            <person name="DeMaere M.Z."/>
            <person name="Ting L."/>
            <person name="Ertan H."/>
            <person name="Johnson J."/>
            <person name="Ferriera S."/>
            <person name="Lapidus A."/>
            <person name="Anderson I."/>
            <person name="Kyrpides N."/>
            <person name="Munk A.C."/>
            <person name="Detter C."/>
            <person name="Han C.S."/>
            <person name="Brown M.V."/>
            <person name="Robb F.T."/>
            <person name="Kjelleberg S."/>
            <person name="Cavicchioli R."/>
        </authorList>
    </citation>
    <scope>NUCLEOTIDE SEQUENCE [LARGE SCALE GENOMIC DNA]</scope>
    <source>
        <strain evidence="2 3">S14</strain>
    </source>
</reference>
<feature type="region of interest" description="Disordered" evidence="1">
    <location>
        <begin position="74"/>
        <end position="97"/>
    </location>
</feature>
<dbReference type="RefSeq" id="WP_005366838.1">
    <property type="nucleotide sequence ID" value="NZ_CH902599.1"/>
</dbReference>
<sequence length="127" mass="14026">MGDIEIIGKRDYVSSYDTKSQAFKPLHIDFEVKSRSGDNVNYSLTLPVSQHYCINSTGESDALNGLSFTLDGQPFAPKDSDEAGHDGQRFNGSDDQHHLEVRYPTLPQTDNNQQCYGTLGLSAEVVL</sequence>
<dbReference type="HOGENOM" id="CLU_1968482_0_0_6"/>
<proteinExistence type="predicted"/>
<gene>
    <name evidence="2" type="ORF">VAS14_16027</name>
</gene>
<feature type="compositionally biased region" description="Basic and acidic residues" evidence="1">
    <location>
        <begin position="78"/>
        <end position="97"/>
    </location>
</feature>
<accession>Q1ZMD5</accession>
<protein>
    <submittedName>
        <fullName evidence="2">Uncharacterized protein</fullName>
    </submittedName>
</protein>
<dbReference type="eggNOG" id="ENOG5031P1Q">
    <property type="taxonomic scope" value="Bacteria"/>
</dbReference>
<dbReference type="OrthoDB" id="9553790at2"/>
<comment type="caution">
    <text evidence="2">The sequence shown here is derived from an EMBL/GenBank/DDBJ whole genome shotgun (WGS) entry which is preliminary data.</text>
</comment>
<evidence type="ECO:0000256" key="1">
    <source>
        <dbReference type="SAM" id="MobiDB-lite"/>
    </source>
</evidence>
<dbReference type="Proteomes" id="UP000001603">
    <property type="component" value="Unassembled WGS sequence"/>
</dbReference>
<organism evidence="2 3">
    <name type="scientific">Photobacterium angustum (strain S14 / CCUG 15956)</name>
    <name type="common">Vibrio sp. (strain S14 / CCUG 15956)</name>
    <dbReference type="NCBI Taxonomy" id="314292"/>
    <lineage>
        <taxon>Bacteria</taxon>
        <taxon>Pseudomonadati</taxon>
        <taxon>Pseudomonadota</taxon>
        <taxon>Gammaproteobacteria</taxon>
        <taxon>Vibrionales</taxon>
        <taxon>Vibrionaceae</taxon>
        <taxon>Photobacterium</taxon>
    </lineage>
</organism>
<dbReference type="EMBL" id="AAOJ01000008">
    <property type="protein sequence ID" value="EAS63305.1"/>
    <property type="molecule type" value="Genomic_DNA"/>
</dbReference>
<evidence type="ECO:0000313" key="3">
    <source>
        <dbReference type="Proteomes" id="UP000001603"/>
    </source>
</evidence>
<dbReference type="AlphaFoldDB" id="Q1ZMD5"/>
<name>Q1ZMD5_PHOAS</name>
<evidence type="ECO:0000313" key="2">
    <source>
        <dbReference type="EMBL" id="EAS63305.1"/>
    </source>
</evidence>